<dbReference type="EMBL" id="JHEG02000070">
    <property type="protein sequence ID" value="KIE06313.1"/>
    <property type="molecule type" value="Genomic_DNA"/>
</dbReference>
<dbReference type="AlphaFoldDB" id="A0A0C1QR02"/>
<feature type="domain" description="Response regulatory" evidence="3">
    <location>
        <begin position="24"/>
        <end position="141"/>
    </location>
</feature>
<dbReference type="STRING" id="1479485.DA73_0245645"/>
<evidence type="ECO:0000256" key="2">
    <source>
        <dbReference type="PROSITE-ProRule" id="PRU00169"/>
    </source>
</evidence>
<keyword evidence="1 2" id="KW-0597">Phosphoprotein</keyword>
<dbReference type="InterPro" id="IPR050595">
    <property type="entry name" value="Bact_response_regulator"/>
</dbReference>
<reference evidence="4" key="1">
    <citation type="journal article" date="2015" name="Genome Announc.">
        <title>Draft Genome Sequence of Tolypothrix boutellei Strain VB521301.</title>
        <authorList>
            <person name="Chandrababunaidu M.M."/>
            <person name="Singh D."/>
            <person name="Sen D."/>
            <person name="Bhan S."/>
            <person name="Das S."/>
            <person name="Gupta A."/>
            <person name="Adhikary S.P."/>
            <person name="Tripathy S."/>
        </authorList>
    </citation>
    <scope>NUCLEOTIDE SEQUENCE</scope>
    <source>
        <strain evidence="4">VB521301</strain>
    </source>
</reference>
<sequence>MTNQISNCHPNDVGNNSQALEGLRALVVDDDVDNCILMAFILESYGIQVTTASSAIEALEIMNEFEPNILISDIAMPQVNGYSFIRKIRKLKTTLSMIPAIAITALATQDDCDLALASGFNVFLTKPIEPDDLIAEIKKLMFSIS</sequence>
<organism evidence="4">
    <name type="scientific">Tolypothrix bouteillei VB521301</name>
    <dbReference type="NCBI Taxonomy" id="1479485"/>
    <lineage>
        <taxon>Bacteria</taxon>
        <taxon>Bacillati</taxon>
        <taxon>Cyanobacteriota</taxon>
        <taxon>Cyanophyceae</taxon>
        <taxon>Nostocales</taxon>
        <taxon>Tolypothrichaceae</taxon>
        <taxon>Tolypothrix</taxon>
    </lineage>
</organism>
<dbReference type="SMART" id="SM00448">
    <property type="entry name" value="REC"/>
    <property type="match status" value="1"/>
</dbReference>
<evidence type="ECO:0000256" key="1">
    <source>
        <dbReference type="ARBA" id="ARBA00022553"/>
    </source>
</evidence>
<dbReference type="PROSITE" id="PS50110">
    <property type="entry name" value="RESPONSE_REGULATORY"/>
    <property type="match status" value="1"/>
</dbReference>
<gene>
    <name evidence="4" type="ORF">DA73_0245645</name>
</gene>
<dbReference type="CDD" id="cd17580">
    <property type="entry name" value="REC_2_DhkD-like"/>
    <property type="match status" value="1"/>
</dbReference>
<protein>
    <submittedName>
        <fullName evidence="4">Chemotaxis protein CheY</fullName>
    </submittedName>
</protein>
<dbReference type="InterPro" id="IPR001789">
    <property type="entry name" value="Sig_transdc_resp-reg_receiver"/>
</dbReference>
<feature type="modified residue" description="4-aspartylphosphate" evidence="2">
    <location>
        <position position="73"/>
    </location>
</feature>
<evidence type="ECO:0000313" key="4">
    <source>
        <dbReference type="EMBL" id="KIE06313.1"/>
    </source>
</evidence>
<dbReference type="PANTHER" id="PTHR44591">
    <property type="entry name" value="STRESS RESPONSE REGULATOR PROTEIN 1"/>
    <property type="match status" value="1"/>
</dbReference>
<dbReference type="InterPro" id="IPR011006">
    <property type="entry name" value="CheY-like_superfamily"/>
</dbReference>
<dbReference type="GO" id="GO:0000160">
    <property type="term" value="P:phosphorelay signal transduction system"/>
    <property type="evidence" value="ECO:0007669"/>
    <property type="project" value="InterPro"/>
</dbReference>
<dbReference type="Gene3D" id="3.40.50.2300">
    <property type="match status" value="1"/>
</dbReference>
<proteinExistence type="predicted"/>
<dbReference type="Pfam" id="PF00072">
    <property type="entry name" value="Response_reg"/>
    <property type="match status" value="1"/>
</dbReference>
<evidence type="ECO:0000259" key="3">
    <source>
        <dbReference type="PROSITE" id="PS50110"/>
    </source>
</evidence>
<name>A0A0C1QR02_9CYAN</name>
<dbReference type="PANTHER" id="PTHR44591:SF3">
    <property type="entry name" value="RESPONSE REGULATORY DOMAIN-CONTAINING PROTEIN"/>
    <property type="match status" value="1"/>
</dbReference>
<accession>A0A0C1QR02</accession>
<dbReference type="SUPFAM" id="SSF52172">
    <property type="entry name" value="CheY-like"/>
    <property type="match status" value="1"/>
</dbReference>
<comment type="caution">
    <text evidence="4">The sequence shown here is derived from an EMBL/GenBank/DDBJ whole genome shotgun (WGS) entry which is preliminary data.</text>
</comment>
<dbReference type="OrthoDB" id="1901654at2"/>